<dbReference type="Gene3D" id="3.40.50.720">
    <property type="entry name" value="NAD(P)-binding Rossmann-like Domain"/>
    <property type="match status" value="1"/>
</dbReference>
<evidence type="ECO:0000259" key="1">
    <source>
        <dbReference type="Pfam" id="PF13460"/>
    </source>
</evidence>
<dbReference type="GO" id="GO:0016646">
    <property type="term" value="F:oxidoreductase activity, acting on the CH-NH group of donors, NAD or NADP as acceptor"/>
    <property type="evidence" value="ECO:0007669"/>
    <property type="project" value="TreeGrafter"/>
</dbReference>
<dbReference type="EMBL" id="CP022272">
    <property type="protein sequence ID" value="ASJ97862.1"/>
    <property type="molecule type" value="Genomic_DNA"/>
</dbReference>
<name>A0AAC9U2D1_9GAMM</name>
<proteinExistence type="predicted"/>
<organism evidence="2 3">
    <name type="scientific">Shewanella marisflavi</name>
    <dbReference type="NCBI Taxonomy" id="260364"/>
    <lineage>
        <taxon>Bacteria</taxon>
        <taxon>Pseudomonadati</taxon>
        <taxon>Pseudomonadota</taxon>
        <taxon>Gammaproteobacteria</taxon>
        <taxon>Alteromonadales</taxon>
        <taxon>Shewanellaceae</taxon>
        <taxon>Shewanella</taxon>
    </lineage>
</organism>
<dbReference type="KEGG" id="smav:CFF01_15385"/>
<dbReference type="AlphaFoldDB" id="A0AAC9U2D1"/>
<reference evidence="2 3" key="1">
    <citation type="submission" date="2017-06" db="EMBL/GenBank/DDBJ databases">
        <title>Complete genome sequence of Shewanella marisflavi EP1 associated with anaerobic 2,4-dinitrotoluene reduction and salt tolerance.</title>
        <authorList>
            <person name="Huang J."/>
        </authorList>
    </citation>
    <scope>NUCLEOTIDE SEQUENCE [LARGE SCALE GENOMIC DNA]</scope>
    <source>
        <strain evidence="2 3">EP1</strain>
    </source>
</reference>
<evidence type="ECO:0000313" key="3">
    <source>
        <dbReference type="Proteomes" id="UP000198233"/>
    </source>
</evidence>
<dbReference type="PANTHER" id="PTHR43355:SF2">
    <property type="entry name" value="FLAVIN REDUCTASE (NADPH)"/>
    <property type="match status" value="1"/>
</dbReference>
<dbReference type="Pfam" id="PF13460">
    <property type="entry name" value="NAD_binding_10"/>
    <property type="match status" value="1"/>
</dbReference>
<evidence type="ECO:0000313" key="2">
    <source>
        <dbReference type="EMBL" id="ASJ97862.1"/>
    </source>
</evidence>
<dbReference type="SUPFAM" id="SSF51735">
    <property type="entry name" value="NAD(P)-binding Rossmann-fold domains"/>
    <property type="match status" value="1"/>
</dbReference>
<accession>A0AAC9U2D1</accession>
<dbReference type="InterPro" id="IPR036291">
    <property type="entry name" value="NAD(P)-bd_dom_sf"/>
</dbReference>
<dbReference type="InterPro" id="IPR016040">
    <property type="entry name" value="NAD(P)-bd_dom"/>
</dbReference>
<dbReference type="RefSeq" id="WP_088905383.1">
    <property type="nucleotide sequence ID" value="NZ_CP022272.1"/>
</dbReference>
<dbReference type="Proteomes" id="UP000198233">
    <property type="component" value="Chromosome"/>
</dbReference>
<sequence length="209" mass="22856">MNIAIIGATGWIGSAIMQEALSRELRVTPLVRDPAKLNERGQARQLDLSETITPEHFNDIDLVIAAIGGRANGQHELVPKSAQALLELLPKTQVQRLLWVGGAGSLELAPGQMLVQSPDFPPEYKDEALAQGEALKVFRESDSPLNWTFVSPAAEIYPGDSEGTYRIGGDQFFTDEQGRSRISVADYAKAMVDLVSTDNYARQRISVAY</sequence>
<feature type="domain" description="NAD(P)-binding" evidence="1">
    <location>
        <begin position="7"/>
        <end position="194"/>
    </location>
</feature>
<protein>
    <submittedName>
        <fullName evidence="2">NAD-dependent dehydratase</fullName>
    </submittedName>
</protein>
<dbReference type="InterPro" id="IPR051606">
    <property type="entry name" value="Polyketide_Oxido-like"/>
</dbReference>
<gene>
    <name evidence="2" type="ORF">CFF01_15385</name>
</gene>
<dbReference type="CDD" id="cd05244">
    <property type="entry name" value="BVR-B_like_SDR_a"/>
    <property type="match status" value="1"/>
</dbReference>
<dbReference type="PANTHER" id="PTHR43355">
    <property type="entry name" value="FLAVIN REDUCTASE (NADPH)"/>
    <property type="match status" value="1"/>
</dbReference>